<dbReference type="AlphaFoldDB" id="A0A0F9QKC6"/>
<sequence>MLIDMPFYRARYDRAVERYWQNRKSVPVRHNSGTTAEPISSLKQEGIKQPTARRSGVRLNPHKPENTDKTLFDKNGAN</sequence>
<evidence type="ECO:0000313" key="2">
    <source>
        <dbReference type="EMBL" id="KKN44600.1"/>
    </source>
</evidence>
<gene>
    <name evidence="2" type="ORF">LCGC14_0691380</name>
</gene>
<evidence type="ECO:0000256" key="1">
    <source>
        <dbReference type="SAM" id="MobiDB-lite"/>
    </source>
</evidence>
<protein>
    <submittedName>
        <fullName evidence="2">Uncharacterized protein</fullName>
    </submittedName>
</protein>
<organism evidence="2">
    <name type="scientific">marine sediment metagenome</name>
    <dbReference type="NCBI Taxonomy" id="412755"/>
    <lineage>
        <taxon>unclassified sequences</taxon>
        <taxon>metagenomes</taxon>
        <taxon>ecological metagenomes</taxon>
    </lineage>
</organism>
<proteinExistence type="predicted"/>
<dbReference type="EMBL" id="LAZR01001441">
    <property type="protein sequence ID" value="KKN44600.1"/>
    <property type="molecule type" value="Genomic_DNA"/>
</dbReference>
<accession>A0A0F9QKC6</accession>
<reference evidence="2" key="1">
    <citation type="journal article" date="2015" name="Nature">
        <title>Complex archaea that bridge the gap between prokaryotes and eukaryotes.</title>
        <authorList>
            <person name="Spang A."/>
            <person name="Saw J.H."/>
            <person name="Jorgensen S.L."/>
            <person name="Zaremba-Niedzwiedzka K."/>
            <person name="Martijn J."/>
            <person name="Lind A.E."/>
            <person name="van Eijk R."/>
            <person name="Schleper C."/>
            <person name="Guy L."/>
            <person name="Ettema T.J."/>
        </authorList>
    </citation>
    <scope>NUCLEOTIDE SEQUENCE</scope>
</reference>
<feature type="compositionally biased region" description="Basic and acidic residues" evidence="1">
    <location>
        <begin position="62"/>
        <end position="72"/>
    </location>
</feature>
<comment type="caution">
    <text evidence="2">The sequence shown here is derived from an EMBL/GenBank/DDBJ whole genome shotgun (WGS) entry which is preliminary data.</text>
</comment>
<feature type="compositionally biased region" description="Polar residues" evidence="1">
    <location>
        <begin position="31"/>
        <end position="43"/>
    </location>
</feature>
<feature type="region of interest" description="Disordered" evidence="1">
    <location>
        <begin position="25"/>
        <end position="78"/>
    </location>
</feature>
<name>A0A0F9QKC6_9ZZZZ</name>